<evidence type="ECO:0000256" key="1">
    <source>
        <dbReference type="SAM" id="Phobius"/>
    </source>
</evidence>
<reference evidence="2" key="1">
    <citation type="submission" date="2020-05" db="EMBL/GenBank/DDBJ databases">
        <authorList>
            <person name="Chiriac C."/>
            <person name="Salcher M."/>
            <person name="Ghai R."/>
            <person name="Kavagutti S V."/>
        </authorList>
    </citation>
    <scope>NUCLEOTIDE SEQUENCE</scope>
</reference>
<accession>A0A6J6XVH6</accession>
<evidence type="ECO:0000313" key="2">
    <source>
        <dbReference type="EMBL" id="CAB4800215.1"/>
    </source>
</evidence>
<keyword evidence="1" id="KW-1133">Transmembrane helix</keyword>
<gene>
    <name evidence="2" type="ORF">UFOPK3046_00515</name>
</gene>
<keyword evidence="1" id="KW-0472">Membrane</keyword>
<dbReference type="EMBL" id="CAFAAQ010000030">
    <property type="protein sequence ID" value="CAB4800215.1"/>
    <property type="molecule type" value="Genomic_DNA"/>
</dbReference>
<feature type="transmembrane region" description="Helical" evidence="1">
    <location>
        <begin position="171"/>
        <end position="194"/>
    </location>
</feature>
<name>A0A6J6XVH6_9ZZZZ</name>
<feature type="transmembrane region" description="Helical" evidence="1">
    <location>
        <begin position="200"/>
        <end position="219"/>
    </location>
</feature>
<dbReference type="InterPro" id="IPR025333">
    <property type="entry name" value="DUF4239"/>
</dbReference>
<protein>
    <submittedName>
        <fullName evidence="2">Unannotated protein</fullName>
    </submittedName>
</protein>
<feature type="transmembrane region" description="Helical" evidence="1">
    <location>
        <begin position="34"/>
        <end position="56"/>
    </location>
</feature>
<organism evidence="2">
    <name type="scientific">freshwater metagenome</name>
    <dbReference type="NCBI Taxonomy" id="449393"/>
    <lineage>
        <taxon>unclassified sequences</taxon>
        <taxon>metagenomes</taxon>
        <taxon>ecological metagenomes</taxon>
    </lineage>
</organism>
<sequence>MVWIYFVVFALVLVGVFLVRPRVSKQYTGDFQGIKIEAILGPIITLTVFLGAIVIAQSTQTFQRANQQSNAEAGAVQQMYKNAAMLPDGRGEVIQAASVCYARAVVAFDWPAMRALKTAPQVDLWEQAFDKEIPKVFDSGSPVVSQLVGLNRLQTEARNAREYDAAPHLPLLTLILMIGAVLCVVLAVSSFAVPDMSRRVLIPLAMIFALLLGSTVFLVEQLEEPFTGILRVSSESMQKTATEIGTEYKVQYPQSALPCDSRGAENN</sequence>
<dbReference type="Pfam" id="PF14023">
    <property type="entry name" value="Bestrophin-like"/>
    <property type="match status" value="1"/>
</dbReference>
<dbReference type="AlphaFoldDB" id="A0A6J6XVH6"/>
<keyword evidence="1" id="KW-0812">Transmembrane</keyword>
<proteinExistence type="predicted"/>